<dbReference type="EMBL" id="FNGY01000003">
    <property type="protein sequence ID" value="SDM19368.1"/>
    <property type="molecule type" value="Genomic_DNA"/>
</dbReference>
<reference evidence="2" key="1">
    <citation type="submission" date="2016-10" db="EMBL/GenBank/DDBJ databases">
        <authorList>
            <person name="Varghese N."/>
            <person name="Submissions S."/>
        </authorList>
    </citation>
    <scope>NUCLEOTIDE SEQUENCE [LARGE SCALE GENOMIC DNA]</scope>
    <source>
        <strain evidence="2">DSM 19110</strain>
    </source>
</reference>
<accession>A0A1G9R800</accession>
<dbReference type="Proteomes" id="UP000183200">
    <property type="component" value="Unassembled WGS sequence"/>
</dbReference>
<gene>
    <name evidence="1" type="ORF">SAMN05421820_103158</name>
</gene>
<dbReference type="AlphaFoldDB" id="A0A1G9R800"/>
<organism evidence="1 2">
    <name type="scientific">Pedobacter steynii</name>
    <dbReference type="NCBI Taxonomy" id="430522"/>
    <lineage>
        <taxon>Bacteria</taxon>
        <taxon>Pseudomonadati</taxon>
        <taxon>Bacteroidota</taxon>
        <taxon>Sphingobacteriia</taxon>
        <taxon>Sphingobacteriales</taxon>
        <taxon>Sphingobacteriaceae</taxon>
        <taxon>Pedobacter</taxon>
    </lineage>
</organism>
<sequence length="131" mass="15107">MKPWTRLLTLVEEVVARLKPHYNSPQEDKWISYIEAMYCLIIKSKTILQTYRDEGKIRFSEPSRKSILYDRDSINEFLNKYTSALSDHLPKVESEAPCIEGLQLGVKQYALETGARVPLCLDENRQTGTSP</sequence>
<protein>
    <submittedName>
        <fullName evidence="1">Uncharacterized protein</fullName>
    </submittedName>
</protein>
<evidence type="ECO:0000313" key="1">
    <source>
        <dbReference type="EMBL" id="SDM19368.1"/>
    </source>
</evidence>
<proteinExistence type="predicted"/>
<keyword evidence="2" id="KW-1185">Reference proteome</keyword>
<evidence type="ECO:0000313" key="2">
    <source>
        <dbReference type="Proteomes" id="UP000183200"/>
    </source>
</evidence>
<name>A0A1G9R800_9SPHI</name>